<gene>
    <name evidence="4" type="ORF">OHC33_003839</name>
</gene>
<protein>
    <submittedName>
        <fullName evidence="4">Uncharacterized protein</fullName>
    </submittedName>
</protein>
<feature type="region of interest" description="Disordered" evidence="1">
    <location>
        <begin position="25"/>
        <end position="58"/>
    </location>
</feature>
<evidence type="ECO:0000313" key="5">
    <source>
        <dbReference type="Proteomes" id="UP001316803"/>
    </source>
</evidence>
<evidence type="ECO:0000256" key="1">
    <source>
        <dbReference type="SAM" id="MobiDB-lite"/>
    </source>
</evidence>
<feature type="region of interest" description="Disordered" evidence="1">
    <location>
        <begin position="688"/>
        <end position="709"/>
    </location>
</feature>
<keyword evidence="5" id="KW-1185">Reference proteome</keyword>
<feature type="region of interest" description="Disordered" evidence="1">
    <location>
        <begin position="106"/>
        <end position="125"/>
    </location>
</feature>
<name>A0AAN8IA51_9EURO</name>
<dbReference type="InterPro" id="IPR048400">
    <property type="entry name" value="SLS1_N"/>
</dbReference>
<evidence type="ECO:0000259" key="3">
    <source>
        <dbReference type="Pfam" id="PF20778"/>
    </source>
</evidence>
<reference evidence="4 5" key="1">
    <citation type="submission" date="2022-12" db="EMBL/GenBank/DDBJ databases">
        <title>Genomic features and morphological characterization of a novel Knufia sp. strain isolated from spacecraft assembly facility.</title>
        <authorList>
            <person name="Teixeira M."/>
            <person name="Chander A.M."/>
            <person name="Stajich J.E."/>
            <person name="Venkateswaran K."/>
        </authorList>
    </citation>
    <scope>NUCLEOTIDE SEQUENCE [LARGE SCALE GENOMIC DNA]</scope>
    <source>
        <strain evidence="4 5">FJI-L2-BK-P2</strain>
    </source>
</reference>
<dbReference type="InterPro" id="IPR048401">
    <property type="entry name" value="SLS1_C"/>
</dbReference>
<dbReference type="Pfam" id="PF20776">
    <property type="entry name" value="SLS1_N"/>
    <property type="match status" value="1"/>
</dbReference>
<dbReference type="Pfam" id="PF20778">
    <property type="entry name" value="SLS1_C"/>
    <property type="match status" value="1"/>
</dbReference>
<comment type="caution">
    <text evidence="4">The sequence shown here is derived from an EMBL/GenBank/DDBJ whole genome shotgun (WGS) entry which is preliminary data.</text>
</comment>
<feature type="region of interest" description="Disordered" evidence="1">
    <location>
        <begin position="737"/>
        <end position="757"/>
    </location>
</feature>
<organism evidence="4 5">
    <name type="scientific">Knufia fluminis</name>
    <dbReference type="NCBI Taxonomy" id="191047"/>
    <lineage>
        <taxon>Eukaryota</taxon>
        <taxon>Fungi</taxon>
        <taxon>Dikarya</taxon>
        <taxon>Ascomycota</taxon>
        <taxon>Pezizomycotina</taxon>
        <taxon>Eurotiomycetes</taxon>
        <taxon>Chaetothyriomycetidae</taxon>
        <taxon>Chaetothyriales</taxon>
        <taxon>Trichomeriaceae</taxon>
        <taxon>Knufia</taxon>
    </lineage>
</organism>
<proteinExistence type="predicted"/>
<feature type="domain" description="SLS1 N-terminal" evidence="2">
    <location>
        <begin position="156"/>
        <end position="234"/>
    </location>
</feature>
<feature type="compositionally biased region" description="Basic and acidic residues" evidence="1">
    <location>
        <begin position="114"/>
        <end position="125"/>
    </location>
</feature>
<accession>A0AAN8IA51</accession>
<evidence type="ECO:0000259" key="2">
    <source>
        <dbReference type="Pfam" id="PF20776"/>
    </source>
</evidence>
<sequence>MFARVPSKAHVCLQCQHRLALREASKSHKNNVQNTIRRRWQTASATADRQEEDDTDEQPIHYVTDTTKEHQSQVRFRHWQPPSTAELGVNVLGKPAEILVLPQGRTSKRRQRGTYHEPPEGDTAHDAVTLPVSQENVKPQLSVREALAEEARPALPSEVVENIDKLREEVNAYPEKLDAETLSKYQTALGSGFSKTQLERYVLSKGFNLGGYRIKGSGKQALVRTILQKVWGLDSTLFKEETLQPTSSSIHLAPETFELLRMDDSYAARLSRFTDTTMRYNPANARLWMRGKDVDIGKIKDIFDSFPRPVTKIIALTPTLDKALKAQAVDHPQMQGLMHKHSAILKRSKKSQHLQVWALSETNLQGFERELIDRQARVEQIAYHLPPLSLEALDRVATLPMSSTKSGNFYRYRSQISPDNEQTLSVARSLGDDQGKKTLDDLQEALQAATATRFNCDVLPVEGDMSKRFRSEYSVKLGQATFRQHNRDGGLVESPHQATSSVSAFQYETPFLPQFLARQSLLNTSTSIAAENATDAESEDLPFRITLRSASPTINPSIEIYASSQSDSPLSLRILAVTLVSTAISQTLLLPHTPVDLNIIREDKYTIFSHDLPVEQRHAPLLAQIAEQLITLDPEVVAKHPGKGTKNLYQHMNTLFDLDLSCLTSSNPATEADAPTQDQTQDKFKDPVQHDMQPLTNDKKKAKAKAKVPKASTPTVRYALKRIESIDAAIYDLPFLSPHTSGAEPEGSQDASNPRTPRPMLEHLILTKLSSTRTQAQTEVVRLVERPMLHDVIDEAEANSDTSKVGSTSIGSDPERFHAFVRSACEVAMELDRFVRDRTKMMVQAHQRPEPVS</sequence>
<dbReference type="EMBL" id="JAKLMC020000007">
    <property type="protein sequence ID" value="KAK5955160.1"/>
    <property type="molecule type" value="Genomic_DNA"/>
</dbReference>
<evidence type="ECO:0000313" key="4">
    <source>
        <dbReference type="EMBL" id="KAK5955160.1"/>
    </source>
</evidence>
<dbReference type="Proteomes" id="UP001316803">
    <property type="component" value="Unassembled WGS sequence"/>
</dbReference>
<feature type="domain" description="SLS1 C-terminal" evidence="3">
    <location>
        <begin position="405"/>
        <end position="608"/>
    </location>
</feature>
<dbReference type="AlphaFoldDB" id="A0AAN8IA51"/>
<feature type="compositionally biased region" description="Polar residues" evidence="1">
    <location>
        <begin position="30"/>
        <end position="47"/>
    </location>
</feature>